<feature type="domain" description="FERM" evidence="13">
    <location>
        <begin position="211"/>
        <end position="492"/>
    </location>
</feature>
<dbReference type="Gene3D" id="3.10.20.90">
    <property type="entry name" value="Phosphatidylinositol 3-kinase Catalytic Subunit, Chain A, domain 1"/>
    <property type="match status" value="1"/>
</dbReference>
<evidence type="ECO:0000313" key="15">
    <source>
        <dbReference type="RefSeq" id="XP_019519028.1"/>
    </source>
</evidence>
<comment type="subcellular location">
    <subcellularLocation>
        <location evidence="2">Cytoplasm</location>
        <location evidence="2">Cell cortex</location>
    </subcellularLocation>
    <subcellularLocation>
        <location evidence="1">Cytoplasm</location>
        <location evidence="1">Cytoskeleton</location>
    </subcellularLocation>
</comment>
<evidence type="ECO:0000313" key="14">
    <source>
        <dbReference type="Proteomes" id="UP000694851"/>
    </source>
</evidence>
<dbReference type="InterPro" id="IPR018980">
    <property type="entry name" value="FERM_PH-like_C"/>
</dbReference>
<dbReference type="GO" id="GO:0005938">
    <property type="term" value="C:cell cortex"/>
    <property type="evidence" value="ECO:0007669"/>
    <property type="project" value="UniProtKB-SubCell"/>
</dbReference>
<evidence type="ECO:0000256" key="8">
    <source>
        <dbReference type="ARBA" id="ARBA00030419"/>
    </source>
</evidence>
<dbReference type="SUPFAM" id="SSF47031">
    <property type="entry name" value="Second domain of FERM"/>
    <property type="match status" value="1"/>
</dbReference>
<dbReference type="InterPro" id="IPR000299">
    <property type="entry name" value="FERM_domain"/>
</dbReference>
<dbReference type="CDD" id="cd13184">
    <property type="entry name" value="FERM_C_4_1_family"/>
    <property type="match status" value="1"/>
</dbReference>
<dbReference type="InterPro" id="IPR011993">
    <property type="entry name" value="PH-like_dom_sf"/>
</dbReference>
<evidence type="ECO:0000256" key="4">
    <source>
        <dbReference type="ARBA" id="ARBA00022553"/>
    </source>
</evidence>
<feature type="region of interest" description="Disordered" evidence="12">
    <location>
        <begin position="1"/>
        <end position="206"/>
    </location>
</feature>
<dbReference type="PROSITE" id="PS00660">
    <property type="entry name" value="FERM_1"/>
    <property type="match status" value="1"/>
</dbReference>
<dbReference type="SMART" id="SM00295">
    <property type="entry name" value="B41"/>
    <property type="match status" value="1"/>
</dbReference>
<evidence type="ECO:0000256" key="5">
    <source>
        <dbReference type="ARBA" id="ARBA00023203"/>
    </source>
</evidence>
<dbReference type="InterPro" id="IPR019748">
    <property type="entry name" value="FERM_central"/>
</dbReference>
<evidence type="ECO:0000259" key="13">
    <source>
        <dbReference type="PROSITE" id="PS50057"/>
    </source>
</evidence>
<evidence type="ECO:0000256" key="3">
    <source>
        <dbReference type="ARBA" id="ARBA00022490"/>
    </source>
</evidence>
<keyword evidence="14" id="KW-1185">Reference proteome</keyword>
<dbReference type="Proteomes" id="UP000694851">
    <property type="component" value="Unplaced"/>
</dbReference>
<dbReference type="Pfam" id="PF05902">
    <property type="entry name" value="4_1_CTD"/>
    <property type="match status" value="1"/>
</dbReference>
<feature type="compositionally biased region" description="Low complexity" evidence="12">
    <location>
        <begin position="731"/>
        <end position="742"/>
    </location>
</feature>
<dbReference type="InterPro" id="IPR018979">
    <property type="entry name" value="FERM_N"/>
</dbReference>
<dbReference type="FunFam" id="3.10.20.90:FF:000002">
    <property type="entry name" value="Erythrocyte protein band 4.1-like 3"/>
    <property type="match status" value="1"/>
</dbReference>
<dbReference type="GeneID" id="109393842"/>
<dbReference type="PRINTS" id="PR00935">
    <property type="entry name" value="BAND41"/>
</dbReference>
<dbReference type="PRINTS" id="PR00661">
    <property type="entry name" value="ERMFAMILY"/>
</dbReference>
<feature type="compositionally biased region" description="Basic and acidic residues" evidence="12">
    <location>
        <begin position="750"/>
        <end position="759"/>
    </location>
</feature>
<protein>
    <recommendedName>
        <fullName evidence="7">Protein 4.1</fullName>
    </recommendedName>
    <alternativeName>
        <fullName evidence="11">4.1R</fullName>
    </alternativeName>
    <alternativeName>
        <fullName evidence="8">Band 4.1</fullName>
    </alternativeName>
    <alternativeName>
        <fullName evidence="9">Erythrocyte membrane protein band 4.1</fullName>
    </alternativeName>
</protein>
<comment type="function">
    <text evidence="10">Protein 4.1 is a major structural element of the erythrocyte membrane skeleton. It plays a key role in regulating membrane physical properties of mechanical stability and deformability by stabilizing spectrin-actin interaction. Recruits DLG1 to membranes. Required for dynein-dynactin complex and NUMA1 recruitment at the mitotic cell cortex during anaphase.</text>
</comment>
<evidence type="ECO:0000256" key="9">
    <source>
        <dbReference type="ARBA" id="ARBA00032586"/>
    </source>
</evidence>
<keyword evidence="3" id="KW-0963">Cytoplasm</keyword>
<evidence type="ECO:0000256" key="2">
    <source>
        <dbReference type="ARBA" id="ARBA00004544"/>
    </source>
</evidence>
<dbReference type="FunFam" id="2.30.29.30:FF:000001">
    <property type="entry name" value="Erythrocyte membrane protein band 4.1"/>
    <property type="match status" value="1"/>
</dbReference>
<dbReference type="PANTHER" id="PTHR23280:SF17">
    <property type="entry name" value="BAND 4.1-LIKE PROTEIN 2"/>
    <property type="match status" value="1"/>
</dbReference>
<feature type="compositionally biased region" description="Acidic residues" evidence="12">
    <location>
        <begin position="763"/>
        <end position="776"/>
    </location>
</feature>
<dbReference type="InterPro" id="IPR019749">
    <property type="entry name" value="Band_41_domain"/>
</dbReference>
<dbReference type="Pfam" id="PF09380">
    <property type="entry name" value="FERM_C"/>
    <property type="match status" value="1"/>
</dbReference>
<feature type="region of interest" description="Disordered" evidence="12">
    <location>
        <begin position="643"/>
        <end position="804"/>
    </location>
</feature>
<dbReference type="GO" id="GO:0005886">
    <property type="term" value="C:plasma membrane"/>
    <property type="evidence" value="ECO:0007669"/>
    <property type="project" value="TreeGrafter"/>
</dbReference>
<dbReference type="Pfam" id="PF09379">
    <property type="entry name" value="FERM_N"/>
    <property type="match status" value="1"/>
</dbReference>
<evidence type="ECO:0000256" key="10">
    <source>
        <dbReference type="ARBA" id="ARBA00054563"/>
    </source>
</evidence>
<sequence>MTTEVGSVSEVKKEPDQLGADAPKEKPEEVAENQQNQPSDPEEEKGSQPAPPADRQSSPRRRKREKDPSESRGISRFIPPWLKKQKSYNLVVAKDGGDKKEPAQAVVEEQVLDKEESLPEEERQAKGDAEETTQRKQQVIKVDGKEEEPSVIGPETQPAEAARKETEEEKVREIQEDKSEEAAKRETKEVQTNELKGEKASQKTTKKTKTVPCKVTLLDGTEYSCDLEKRAKGQVLFDEVCEHLNLLEKDYFGLLFQESPEQKNWLDPAKEIKRQLRNLPWLFIFNVKFYPPDPSQLTEDITRYFLCLQLRQDIASGRLPCSFVTHALLGSYTLQAELGDYDPEEHASHDLSDFQFAPIQTKELEEKVVELHKTHRGLSPAQADSQFLENAKRLSMYGVDLHHAKDSEGVDIKLGVCANGLLIYKDRLRINRFAWPKILKISYKRSNFYIKVRPAELEQFESTIGFKLPNHRAAKRLWKVCVEHHTFYRLVSPEQPPKAKFLTLGSKFRYSGRTQAQTRQASTLIDRPAPHFERTSSKRASRSLDGAPIGVVDQSLMKDFPGPAGEVSAYGRGVLSTALIQDGDSRRDIRSPTKAPHMQLLEGKSLEEEITSMLFSEKGFSDSMKATFTSATTWTAEGTVVNSNAPSEKLSSSPFSQFPEKRTPESEGPCTGANDAVKSSHETLNVVEEKNQAEVGKDERVITEEMNGKELPPGSGPGAIRKVEPLTQKDSTSLSSESSSSSESEEEDVGEYRPHHRVAEGTIQEEQEECEEELQEEPSQAAKVVERQEPAPDASAGEQAGASVSAVDTVTQETVVAPNISTEKSVHEGAIKQDMSEEAEDEQHQVNGEVSHVDIDVLPQIICCSEPPVVKTEMVTISDASQRTEISTKEVPIVQTETKTITYESPQIDGGAGGDSGTLLTAQTITAESVSTTTTTHITKTVKGGISETRIEKRIVITGDADIDHDQALAQAIREAREQHPDMSVTRVVVHKETELEEGEE</sequence>
<keyword evidence="5" id="KW-0009">Actin-binding</keyword>
<dbReference type="InterPro" id="IPR014847">
    <property type="entry name" value="FA"/>
</dbReference>
<dbReference type="Pfam" id="PF00373">
    <property type="entry name" value="FERM_M"/>
    <property type="match status" value="1"/>
</dbReference>
<dbReference type="InterPro" id="IPR000798">
    <property type="entry name" value="Ez/rad/moesin-like"/>
</dbReference>
<evidence type="ECO:0000256" key="6">
    <source>
        <dbReference type="ARBA" id="ARBA00023212"/>
    </source>
</evidence>
<dbReference type="Gene3D" id="1.20.80.10">
    <property type="match status" value="1"/>
</dbReference>
<dbReference type="GO" id="GO:0003779">
    <property type="term" value="F:actin binding"/>
    <property type="evidence" value="ECO:0007669"/>
    <property type="project" value="UniProtKB-KW"/>
</dbReference>
<evidence type="ECO:0000256" key="11">
    <source>
        <dbReference type="ARBA" id="ARBA00078357"/>
    </source>
</evidence>
<dbReference type="GO" id="GO:0005856">
    <property type="term" value="C:cytoskeleton"/>
    <property type="evidence" value="ECO:0007669"/>
    <property type="project" value="UniProtKB-SubCell"/>
</dbReference>
<dbReference type="SUPFAM" id="SSF54236">
    <property type="entry name" value="Ubiquitin-like"/>
    <property type="match status" value="1"/>
</dbReference>
<dbReference type="InterPro" id="IPR029071">
    <property type="entry name" value="Ubiquitin-like_domsf"/>
</dbReference>
<feature type="compositionally biased region" description="Basic and acidic residues" evidence="12">
    <location>
        <begin position="687"/>
        <end position="708"/>
    </location>
</feature>
<evidence type="ECO:0000256" key="12">
    <source>
        <dbReference type="SAM" id="MobiDB-lite"/>
    </source>
</evidence>
<dbReference type="InterPro" id="IPR019747">
    <property type="entry name" value="FERM_CS"/>
</dbReference>
<reference evidence="15" key="1">
    <citation type="submission" date="2025-08" db="UniProtKB">
        <authorList>
            <consortium name="RefSeq"/>
        </authorList>
    </citation>
    <scope>IDENTIFICATION</scope>
    <source>
        <tissue evidence="15">Muscle</tissue>
    </source>
</reference>
<dbReference type="CTD" id="2037"/>
<accession>A0A8B7T4J6</accession>
<dbReference type="GO" id="GO:0031032">
    <property type="term" value="P:actomyosin structure organization"/>
    <property type="evidence" value="ECO:0007669"/>
    <property type="project" value="TreeGrafter"/>
</dbReference>
<dbReference type="InterPro" id="IPR008379">
    <property type="entry name" value="Band_4.1_C"/>
</dbReference>
<dbReference type="FunFam" id="1.20.80.10:FF:000001">
    <property type="entry name" value="Erythrocyte membrane protein band 4.1"/>
    <property type="match status" value="1"/>
</dbReference>
<dbReference type="OrthoDB" id="6589456at2759"/>
<organism evidence="14 15">
    <name type="scientific">Hipposideros armiger</name>
    <name type="common">Great Himalayan leaf-nosed bat</name>
    <dbReference type="NCBI Taxonomy" id="186990"/>
    <lineage>
        <taxon>Eukaryota</taxon>
        <taxon>Metazoa</taxon>
        <taxon>Chordata</taxon>
        <taxon>Craniata</taxon>
        <taxon>Vertebrata</taxon>
        <taxon>Euteleostomi</taxon>
        <taxon>Mammalia</taxon>
        <taxon>Eutheria</taxon>
        <taxon>Laurasiatheria</taxon>
        <taxon>Chiroptera</taxon>
        <taxon>Yinpterochiroptera</taxon>
        <taxon>Rhinolophoidea</taxon>
        <taxon>Hipposideridae</taxon>
        <taxon>Hipposideros</taxon>
    </lineage>
</organism>
<dbReference type="CDD" id="cd17202">
    <property type="entry name" value="FERM_F1_EPB41L2"/>
    <property type="match status" value="1"/>
</dbReference>
<dbReference type="PANTHER" id="PTHR23280">
    <property type="entry name" value="4.1 G PROTEIN"/>
    <property type="match status" value="1"/>
</dbReference>
<keyword evidence="6" id="KW-0206">Cytoskeleton</keyword>
<dbReference type="RefSeq" id="XP_019519028.1">
    <property type="nucleotide sequence ID" value="XM_019663483.1"/>
</dbReference>
<feature type="compositionally biased region" description="Basic and acidic residues" evidence="12">
    <location>
        <begin position="111"/>
        <end position="134"/>
    </location>
</feature>
<dbReference type="InterPro" id="IPR035963">
    <property type="entry name" value="FERM_2"/>
</dbReference>
<dbReference type="SUPFAM" id="SSF50729">
    <property type="entry name" value="PH domain-like"/>
    <property type="match status" value="1"/>
</dbReference>
<dbReference type="Pfam" id="PF08736">
    <property type="entry name" value="FA"/>
    <property type="match status" value="1"/>
</dbReference>
<name>A0A8B7T4J6_HIPAR</name>
<feature type="compositionally biased region" description="Polar residues" evidence="12">
    <location>
        <begin position="643"/>
        <end position="656"/>
    </location>
</feature>
<proteinExistence type="predicted"/>
<evidence type="ECO:0000256" key="1">
    <source>
        <dbReference type="ARBA" id="ARBA00004245"/>
    </source>
</evidence>
<keyword evidence="4" id="KW-0597">Phosphoprotein</keyword>
<dbReference type="PROSITE" id="PS50057">
    <property type="entry name" value="FERM_3"/>
    <property type="match status" value="1"/>
</dbReference>
<dbReference type="GO" id="GO:0005198">
    <property type="term" value="F:structural molecule activity"/>
    <property type="evidence" value="ECO:0007669"/>
    <property type="project" value="InterPro"/>
</dbReference>
<dbReference type="SMART" id="SM01196">
    <property type="entry name" value="FERM_C"/>
    <property type="match status" value="1"/>
</dbReference>
<feature type="compositionally biased region" description="Basic and acidic residues" evidence="12">
    <location>
        <begin position="161"/>
        <end position="201"/>
    </location>
</feature>
<dbReference type="Gene3D" id="2.30.29.30">
    <property type="entry name" value="Pleckstrin-homology domain (PH domain)/Phosphotyrosine-binding domain (PTB)"/>
    <property type="match status" value="1"/>
</dbReference>
<dbReference type="AlphaFoldDB" id="A0A8B7T4J6"/>
<dbReference type="PROSITE" id="PS00661">
    <property type="entry name" value="FERM_2"/>
    <property type="match status" value="1"/>
</dbReference>
<dbReference type="CDD" id="cd14473">
    <property type="entry name" value="FERM_B-lobe"/>
    <property type="match status" value="1"/>
</dbReference>
<evidence type="ECO:0000256" key="7">
    <source>
        <dbReference type="ARBA" id="ARBA00023658"/>
    </source>
</evidence>
<dbReference type="PIRSF" id="PIRSF002304">
    <property type="entry name" value="Membrane_skeletal_4_1"/>
    <property type="match status" value="1"/>
</dbReference>
<gene>
    <name evidence="15" type="primary">EPB41L2</name>
</gene>
<dbReference type="SMART" id="SM01195">
    <property type="entry name" value="FA"/>
    <property type="match status" value="1"/>
</dbReference>
<dbReference type="InterPro" id="IPR014352">
    <property type="entry name" value="FERM/acyl-CoA-bd_prot_sf"/>
</dbReference>
<feature type="compositionally biased region" description="Basic and acidic residues" evidence="12">
    <location>
        <begin position="10"/>
        <end position="29"/>
    </location>
</feature>